<name>A0AAV4C1H6_9GAST</name>
<evidence type="ECO:0000256" key="1">
    <source>
        <dbReference type="ARBA" id="ARBA00009275"/>
    </source>
</evidence>
<dbReference type="PANTHER" id="PTHR46363:SF1">
    <property type="entry name" value="DEOXYRIBONUCLEASE TATDN2-RELATED"/>
    <property type="match status" value="1"/>
</dbReference>
<dbReference type="InterPro" id="IPR001130">
    <property type="entry name" value="TatD-like"/>
</dbReference>
<comment type="caution">
    <text evidence="2">The sequence shown here is derived from an EMBL/GenBank/DDBJ whole genome shotgun (WGS) entry which is preliminary data.</text>
</comment>
<gene>
    <name evidence="2" type="ORF">PoB_005226800</name>
</gene>
<evidence type="ECO:0000313" key="3">
    <source>
        <dbReference type="Proteomes" id="UP000735302"/>
    </source>
</evidence>
<keyword evidence="3" id="KW-1185">Reference proteome</keyword>
<dbReference type="SUPFAM" id="SSF51556">
    <property type="entry name" value="Metallo-dependent hydrolases"/>
    <property type="match status" value="1"/>
</dbReference>
<dbReference type="EMBL" id="BLXT01005772">
    <property type="protein sequence ID" value="GFO25763.1"/>
    <property type="molecule type" value="Genomic_DNA"/>
</dbReference>
<sequence length="226" mass="25549">MSVNQQTSFVRWTDTRQESTPNITMAGARHDTVAEASPEAIDSIVRDLDRYLSTPATITGEESSSTTLKCYLCNCCSQKSTEEAKPDIRPKVLKALDIHFHWDGMMGRTANVSEMVPMPLCRAPSTQVKLLDTAKPIILHVRARKGHEDEVYNHGLRLASACLPQEQPIQLHCFLGDAEIVARWQHWIPNTHMSFLGLVDSFNEYQKWGLQAVLRDRLLLETDSPY</sequence>
<dbReference type="GO" id="GO:0016788">
    <property type="term" value="F:hydrolase activity, acting on ester bonds"/>
    <property type="evidence" value="ECO:0007669"/>
    <property type="project" value="InterPro"/>
</dbReference>
<evidence type="ECO:0000313" key="2">
    <source>
        <dbReference type="EMBL" id="GFO25763.1"/>
    </source>
</evidence>
<protein>
    <recommendedName>
        <fullName evidence="4">TatD</fullName>
    </recommendedName>
</protein>
<organism evidence="2 3">
    <name type="scientific">Plakobranchus ocellatus</name>
    <dbReference type="NCBI Taxonomy" id="259542"/>
    <lineage>
        <taxon>Eukaryota</taxon>
        <taxon>Metazoa</taxon>
        <taxon>Spiralia</taxon>
        <taxon>Lophotrochozoa</taxon>
        <taxon>Mollusca</taxon>
        <taxon>Gastropoda</taxon>
        <taxon>Heterobranchia</taxon>
        <taxon>Euthyneura</taxon>
        <taxon>Panpulmonata</taxon>
        <taxon>Sacoglossa</taxon>
        <taxon>Placobranchoidea</taxon>
        <taxon>Plakobranchidae</taxon>
        <taxon>Plakobranchus</taxon>
    </lineage>
</organism>
<dbReference type="Pfam" id="PF01026">
    <property type="entry name" value="TatD_DNase"/>
    <property type="match status" value="1"/>
</dbReference>
<dbReference type="Proteomes" id="UP000735302">
    <property type="component" value="Unassembled WGS sequence"/>
</dbReference>
<accession>A0AAV4C1H6</accession>
<dbReference type="InterPro" id="IPR032466">
    <property type="entry name" value="Metal_Hydrolase"/>
</dbReference>
<reference evidence="2 3" key="1">
    <citation type="journal article" date="2021" name="Elife">
        <title>Chloroplast acquisition without the gene transfer in kleptoplastic sea slugs, Plakobranchus ocellatus.</title>
        <authorList>
            <person name="Maeda T."/>
            <person name="Takahashi S."/>
            <person name="Yoshida T."/>
            <person name="Shimamura S."/>
            <person name="Takaki Y."/>
            <person name="Nagai Y."/>
            <person name="Toyoda A."/>
            <person name="Suzuki Y."/>
            <person name="Arimoto A."/>
            <person name="Ishii H."/>
            <person name="Satoh N."/>
            <person name="Nishiyama T."/>
            <person name="Hasebe M."/>
            <person name="Maruyama T."/>
            <person name="Minagawa J."/>
            <person name="Obokata J."/>
            <person name="Shigenobu S."/>
        </authorList>
    </citation>
    <scope>NUCLEOTIDE SEQUENCE [LARGE SCALE GENOMIC DNA]</scope>
</reference>
<dbReference type="AlphaFoldDB" id="A0AAV4C1H6"/>
<evidence type="ECO:0008006" key="4">
    <source>
        <dbReference type="Google" id="ProtNLM"/>
    </source>
</evidence>
<dbReference type="Gene3D" id="3.20.20.140">
    <property type="entry name" value="Metal-dependent hydrolases"/>
    <property type="match status" value="1"/>
</dbReference>
<dbReference type="PANTHER" id="PTHR46363">
    <property type="entry name" value="DEOXYRIBONUCLEASE TATDN2-RELATED"/>
    <property type="match status" value="1"/>
</dbReference>
<proteinExistence type="inferred from homology"/>
<comment type="similarity">
    <text evidence="1">Belongs to the metallo-dependent hydrolases superfamily. TatD-type hydrolase family.</text>
</comment>